<evidence type="ECO:0000313" key="1">
    <source>
        <dbReference type="EMBL" id="GAI72156.1"/>
    </source>
</evidence>
<proteinExistence type="predicted"/>
<gene>
    <name evidence="1" type="ORF">S12H4_07124</name>
</gene>
<name>X1RZ17_9ZZZZ</name>
<dbReference type="AlphaFoldDB" id="X1RZ17"/>
<dbReference type="EMBL" id="BARW01002587">
    <property type="protein sequence ID" value="GAI72156.1"/>
    <property type="molecule type" value="Genomic_DNA"/>
</dbReference>
<sequence length="57" mass="6855">MSSEDKGDPCPICGEKYSLSFEYRYDEDLETEFWFCTNVHCDFEHCVGERYVTWKVE</sequence>
<comment type="caution">
    <text evidence="1">The sequence shown here is derived from an EMBL/GenBank/DDBJ whole genome shotgun (WGS) entry which is preliminary data.</text>
</comment>
<protein>
    <submittedName>
        <fullName evidence="1">Uncharacterized protein</fullName>
    </submittedName>
</protein>
<organism evidence="1">
    <name type="scientific">marine sediment metagenome</name>
    <dbReference type="NCBI Taxonomy" id="412755"/>
    <lineage>
        <taxon>unclassified sequences</taxon>
        <taxon>metagenomes</taxon>
        <taxon>ecological metagenomes</taxon>
    </lineage>
</organism>
<accession>X1RZ17</accession>
<reference evidence="1" key="1">
    <citation type="journal article" date="2014" name="Front. Microbiol.">
        <title>High frequency of phylogenetically diverse reductive dehalogenase-homologous genes in deep subseafloor sedimentary metagenomes.</title>
        <authorList>
            <person name="Kawai M."/>
            <person name="Futagami T."/>
            <person name="Toyoda A."/>
            <person name="Takaki Y."/>
            <person name="Nishi S."/>
            <person name="Hori S."/>
            <person name="Arai W."/>
            <person name="Tsubouchi T."/>
            <person name="Morono Y."/>
            <person name="Uchiyama I."/>
            <person name="Ito T."/>
            <person name="Fujiyama A."/>
            <person name="Inagaki F."/>
            <person name="Takami H."/>
        </authorList>
    </citation>
    <scope>NUCLEOTIDE SEQUENCE</scope>
    <source>
        <strain evidence="1">Expedition CK06-06</strain>
    </source>
</reference>